<dbReference type="InterPro" id="IPR050065">
    <property type="entry name" value="GlmU-like"/>
</dbReference>
<reference evidence="4" key="2">
    <citation type="journal article" date="2021" name="PeerJ">
        <title>Extensive microbial diversity within the chicken gut microbiome revealed by metagenomics and culture.</title>
        <authorList>
            <person name="Gilroy R."/>
            <person name="Ravi A."/>
            <person name="Getino M."/>
            <person name="Pursley I."/>
            <person name="Horton D.L."/>
            <person name="Alikhan N.F."/>
            <person name="Baker D."/>
            <person name="Gharbi K."/>
            <person name="Hall N."/>
            <person name="Watson M."/>
            <person name="Adriaenssens E.M."/>
            <person name="Foster-Nyarko E."/>
            <person name="Jarju S."/>
            <person name="Secka A."/>
            <person name="Antonio M."/>
            <person name="Oren A."/>
            <person name="Chaudhuri R.R."/>
            <person name="La Ragione R."/>
            <person name="Hildebrand F."/>
            <person name="Pallen M.J."/>
        </authorList>
    </citation>
    <scope>NUCLEOTIDE SEQUENCE</scope>
    <source>
        <strain evidence="4">ChiHjej13B12-12457</strain>
    </source>
</reference>
<dbReference type="SUPFAM" id="SSF53448">
    <property type="entry name" value="Nucleotide-diphospho-sugar transferases"/>
    <property type="match status" value="1"/>
</dbReference>
<dbReference type="PANTHER" id="PTHR43584">
    <property type="entry name" value="NUCLEOTIDYL TRANSFERASE"/>
    <property type="match status" value="1"/>
</dbReference>
<feature type="domain" description="Nucleotidyl transferase" evidence="3">
    <location>
        <begin position="9"/>
        <end position="131"/>
    </location>
</feature>
<dbReference type="GO" id="GO:0016779">
    <property type="term" value="F:nucleotidyltransferase activity"/>
    <property type="evidence" value="ECO:0007669"/>
    <property type="project" value="UniProtKB-KW"/>
</dbReference>
<organism evidence="4 5">
    <name type="scientific">Candidatus Coprenecus avistercoris</name>
    <dbReference type="NCBI Taxonomy" id="2840730"/>
    <lineage>
        <taxon>Bacteria</taxon>
        <taxon>Pseudomonadati</taxon>
        <taxon>Bacteroidota</taxon>
        <taxon>Bacteroidia</taxon>
        <taxon>Bacteroidales</taxon>
        <taxon>Rikenellaceae</taxon>
        <taxon>Rikenellaceae incertae sedis</taxon>
        <taxon>Candidatus Coprenecus</taxon>
    </lineage>
</organism>
<evidence type="ECO:0000259" key="3">
    <source>
        <dbReference type="Pfam" id="PF00483"/>
    </source>
</evidence>
<sequence length="247" mass="26306">MTAERTATAMILAAGLGTRLKPLTDTMPKALVPYEGVPMIQRLMLQLKKAGFTRAVINVHHFADMLEDFVRSHDGFGLDVAFSDERGLLRDTGGGIRHAVMSGLLGEEPVLVHNVDIITSGIDLGAFCRQAPGGPDAAPAAASLLVSGRSSSRYLLTDSEGLLRGWMYPAKGLFKGTTPEAAATLQPHAFSGIHLLTPAALQLLRPWPEAFSIIDFYLSVAASHPVRCVDAPVGAVITDIGKLAQLR</sequence>
<evidence type="ECO:0000256" key="2">
    <source>
        <dbReference type="ARBA" id="ARBA00022695"/>
    </source>
</evidence>
<name>A0A9D1E0M7_9BACT</name>
<dbReference type="PANTHER" id="PTHR43584:SF8">
    <property type="entry name" value="N-ACETYLMURAMATE ALPHA-1-PHOSPHATE URIDYLYLTRANSFERASE"/>
    <property type="match status" value="1"/>
</dbReference>
<evidence type="ECO:0000313" key="4">
    <source>
        <dbReference type="EMBL" id="HIR62254.1"/>
    </source>
</evidence>
<dbReference type="EMBL" id="DVHI01000028">
    <property type="protein sequence ID" value="HIR62254.1"/>
    <property type="molecule type" value="Genomic_DNA"/>
</dbReference>
<protein>
    <submittedName>
        <fullName evidence="4">NTP transferase domain-containing protein</fullName>
    </submittedName>
</protein>
<dbReference type="Gene3D" id="3.90.550.10">
    <property type="entry name" value="Spore Coat Polysaccharide Biosynthesis Protein SpsA, Chain A"/>
    <property type="match status" value="1"/>
</dbReference>
<keyword evidence="2" id="KW-0548">Nucleotidyltransferase</keyword>
<comment type="caution">
    <text evidence="4">The sequence shown here is derived from an EMBL/GenBank/DDBJ whole genome shotgun (WGS) entry which is preliminary data.</text>
</comment>
<reference evidence="4" key="1">
    <citation type="submission" date="2020-10" db="EMBL/GenBank/DDBJ databases">
        <authorList>
            <person name="Gilroy R."/>
        </authorList>
    </citation>
    <scope>NUCLEOTIDE SEQUENCE</scope>
    <source>
        <strain evidence="4">ChiHjej13B12-12457</strain>
    </source>
</reference>
<dbReference type="InterPro" id="IPR005835">
    <property type="entry name" value="NTP_transferase_dom"/>
</dbReference>
<evidence type="ECO:0000256" key="1">
    <source>
        <dbReference type="ARBA" id="ARBA00022679"/>
    </source>
</evidence>
<gene>
    <name evidence="4" type="ORF">IAC94_01855</name>
</gene>
<dbReference type="Proteomes" id="UP000886744">
    <property type="component" value="Unassembled WGS sequence"/>
</dbReference>
<evidence type="ECO:0000313" key="5">
    <source>
        <dbReference type="Proteomes" id="UP000886744"/>
    </source>
</evidence>
<keyword evidence="1 4" id="KW-0808">Transferase</keyword>
<dbReference type="InterPro" id="IPR029044">
    <property type="entry name" value="Nucleotide-diphossugar_trans"/>
</dbReference>
<dbReference type="Pfam" id="PF00483">
    <property type="entry name" value="NTP_transferase"/>
    <property type="match status" value="1"/>
</dbReference>
<proteinExistence type="predicted"/>
<dbReference type="AlphaFoldDB" id="A0A9D1E0M7"/>
<accession>A0A9D1E0M7</accession>